<dbReference type="AlphaFoldDB" id="A0A1H3F9X6"/>
<dbReference type="Pfam" id="PF10604">
    <property type="entry name" value="Polyketide_cyc2"/>
    <property type="match status" value="1"/>
</dbReference>
<protein>
    <submittedName>
        <fullName evidence="1">Carbon monoxide dehydrogenase subunit G</fullName>
    </submittedName>
</protein>
<dbReference type="Proteomes" id="UP000199170">
    <property type="component" value="Unassembled WGS sequence"/>
</dbReference>
<evidence type="ECO:0000313" key="2">
    <source>
        <dbReference type="Proteomes" id="UP000199170"/>
    </source>
</evidence>
<organism evidence="1 2">
    <name type="scientific">Halobellus clavatus</name>
    <dbReference type="NCBI Taxonomy" id="660517"/>
    <lineage>
        <taxon>Archaea</taxon>
        <taxon>Methanobacteriati</taxon>
        <taxon>Methanobacteriota</taxon>
        <taxon>Stenosarchaea group</taxon>
        <taxon>Halobacteria</taxon>
        <taxon>Halobacteriales</taxon>
        <taxon>Haloferacaceae</taxon>
        <taxon>Halobellus</taxon>
    </lineage>
</organism>
<dbReference type="InterPro" id="IPR019587">
    <property type="entry name" value="Polyketide_cyclase/dehydratase"/>
</dbReference>
<name>A0A1H3F9X6_9EURY</name>
<dbReference type="CDD" id="cd07812">
    <property type="entry name" value="SRPBCC"/>
    <property type="match status" value="1"/>
</dbReference>
<dbReference type="OrthoDB" id="195304at2157"/>
<gene>
    <name evidence="1" type="ORF">SAMN04487946_103252</name>
</gene>
<dbReference type="EMBL" id="FNPB01000003">
    <property type="protein sequence ID" value="SDX87695.1"/>
    <property type="molecule type" value="Genomic_DNA"/>
</dbReference>
<proteinExistence type="predicted"/>
<keyword evidence="2" id="KW-1185">Reference proteome</keyword>
<dbReference type="STRING" id="660517.SAMN04487946_103252"/>
<sequence length="150" mass="16992">MRNAAEVVIDRPPEAVFEYMDVPENQARISPRLSNVETLGTFDNGGKRASYTYQLLGLTFDGEVHGTVHKPPERIVFELTGDIEGQIEWEFEAVDGGTCVRYTAEYDLGLPRAVELLLRPVTSRYNRRELKQILRHLAERVTEEADADLA</sequence>
<reference evidence="2" key="1">
    <citation type="submission" date="2016-10" db="EMBL/GenBank/DDBJ databases">
        <authorList>
            <person name="Varghese N."/>
            <person name="Submissions S."/>
        </authorList>
    </citation>
    <scope>NUCLEOTIDE SEQUENCE [LARGE SCALE GENOMIC DNA]</scope>
    <source>
        <strain evidence="2">CGMCC 1.10118</strain>
    </source>
</reference>
<dbReference type="RefSeq" id="WP_089766506.1">
    <property type="nucleotide sequence ID" value="NZ_FNPB01000003.1"/>
</dbReference>
<dbReference type="InterPro" id="IPR023393">
    <property type="entry name" value="START-like_dom_sf"/>
</dbReference>
<dbReference type="Gene3D" id="3.30.530.20">
    <property type="match status" value="1"/>
</dbReference>
<evidence type="ECO:0000313" key="1">
    <source>
        <dbReference type="EMBL" id="SDX87695.1"/>
    </source>
</evidence>
<dbReference type="SUPFAM" id="SSF55961">
    <property type="entry name" value="Bet v1-like"/>
    <property type="match status" value="1"/>
</dbReference>
<accession>A0A1H3F9X6</accession>